<name>A0A7W7W690_9ACTN</name>
<proteinExistence type="predicted"/>
<organism evidence="2 3">
    <name type="scientific">Streptosporangium album</name>
    <dbReference type="NCBI Taxonomy" id="47479"/>
    <lineage>
        <taxon>Bacteria</taxon>
        <taxon>Bacillati</taxon>
        <taxon>Actinomycetota</taxon>
        <taxon>Actinomycetes</taxon>
        <taxon>Streptosporangiales</taxon>
        <taxon>Streptosporangiaceae</taxon>
        <taxon>Streptosporangium</taxon>
    </lineage>
</organism>
<dbReference type="InterPro" id="IPR022183">
    <property type="entry name" value="DUF3710"/>
</dbReference>
<evidence type="ECO:0000256" key="1">
    <source>
        <dbReference type="SAM" id="MobiDB-lite"/>
    </source>
</evidence>
<keyword evidence="3" id="KW-1185">Reference proteome</keyword>
<accession>A0A7W7W690</accession>
<dbReference type="RefSeq" id="WP_184752333.1">
    <property type="nucleotide sequence ID" value="NZ_BAABEK010000002.1"/>
</dbReference>
<evidence type="ECO:0000313" key="2">
    <source>
        <dbReference type="EMBL" id="MBB4936027.1"/>
    </source>
</evidence>
<dbReference type="AlphaFoldDB" id="A0A7W7W690"/>
<reference evidence="2 3" key="1">
    <citation type="submission" date="2020-08" db="EMBL/GenBank/DDBJ databases">
        <title>Sequencing the genomes of 1000 actinobacteria strains.</title>
        <authorList>
            <person name="Klenk H.-P."/>
        </authorList>
    </citation>
    <scope>NUCLEOTIDE SEQUENCE [LARGE SCALE GENOMIC DNA]</scope>
    <source>
        <strain evidence="2 3">DSM 43023</strain>
    </source>
</reference>
<protein>
    <recommendedName>
        <fullName evidence="4">DUF3710 domain-containing protein</fullName>
    </recommendedName>
</protein>
<feature type="region of interest" description="Disordered" evidence="1">
    <location>
        <begin position="1"/>
        <end position="42"/>
    </location>
</feature>
<dbReference type="EMBL" id="JACHJU010000001">
    <property type="protein sequence ID" value="MBB4936027.1"/>
    <property type="molecule type" value="Genomic_DNA"/>
</dbReference>
<dbReference type="Pfam" id="PF12502">
    <property type="entry name" value="DUF3710"/>
    <property type="match status" value="1"/>
</dbReference>
<feature type="compositionally biased region" description="Basic and acidic residues" evidence="1">
    <location>
        <begin position="1"/>
        <end position="10"/>
    </location>
</feature>
<comment type="caution">
    <text evidence="2">The sequence shown here is derived from an EMBL/GenBank/DDBJ whole genome shotgun (WGS) entry which is preliminary data.</text>
</comment>
<evidence type="ECO:0000313" key="3">
    <source>
        <dbReference type="Proteomes" id="UP000534286"/>
    </source>
</evidence>
<sequence>MFGRRRREEFPAGAEEVEPVEQVPARESGPWDSGEPYPERERVDLGGMHLPVDPGFEVQLNLAGEQIVGAVIMVDESALQVHAFAAPKRNGIWDEVRDELAGGVKSAGGTTEEREGPFGVELAAKVPADGVAQPVRYIGVDGPRWFLRAVISGRAALDAEAAATLESVIRDIVVVRGDEPMAPKEAIGLRLPPEARQAMEQQAAEGHVPDLNPFKRGPEIAEIR</sequence>
<evidence type="ECO:0008006" key="4">
    <source>
        <dbReference type="Google" id="ProtNLM"/>
    </source>
</evidence>
<gene>
    <name evidence="2" type="ORF">FHR32_000332</name>
</gene>
<feature type="region of interest" description="Disordered" evidence="1">
    <location>
        <begin position="198"/>
        <end position="224"/>
    </location>
</feature>
<dbReference type="Proteomes" id="UP000534286">
    <property type="component" value="Unassembled WGS sequence"/>
</dbReference>